<dbReference type="EMBL" id="CADEHS020000001">
    <property type="protein sequence ID" value="CAG9936815.1"/>
    <property type="molecule type" value="Genomic_DNA"/>
</dbReference>
<reference evidence="1" key="2">
    <citation type="submission" date="2021-10" db="EMBL/GenBank/DDBJ databases">
        <authorList>
            <person name="Piombo E."/>
        </authorList>
    </citation>
    <scope>NUCLEOTIDE SEQUENCE</scope>
</reference>
<proteinExistence type="predicted"/>
<evidence type="ECO:0000313" key="1">
    <source>
        <dbReference type="EMBL" id="CAG9936815.1"/>
    </source>
</evidence>
<dbReference type="Proteomes" id="UP000836387">
    <property type="component" value="Unassembled WGS sequence"/>
</dbReference>
<organism evidence="1 2">
    <name type="scientific">Clonostachys rosea f. rosea IK726</name>
    <dbReference type="NCBI Taxonomy" id="1349383"/>
    <lineage>
        <taxon>Eukaryota</taxon>
        <taxon>Fungi</taxon>
        <taxon>Dikarya</taxon>
        <taxon>Ascomycota</taxon>
        <taxon>Pezizomycotina</taxon>
        <taxon>Sordariomycetes</taxon>
        <taxon>Hypocreomycetidae</taxon>
        <taxon>Hypocreales</taxon>
        <taxon>Bionectriaceae</taxon>
        <taxon>Clonostachys</taxon>
    </lineage>
</organism>
<reference evidence="1" key="1">
    <citation type="submission" date="2020-04" db="EMBL/GenBank/DDBJ databases">
        <authorList>
            <person name="Broberg M."/>
        </authorList>
    </citation>
    <scope>NUCLEOTIDE SEQUENCE</scope>
</reference>
<accession>A0ACA9T7G3</accession>
<evidence type="ECO:0000313" key="2">
    <source>
        <dbReference type="Proteomes" id="UP000836387"/>
    </source>
</evidence>
<gene>
    <name evidence="1" type="ORF">CRV2_00003997</name>
</gene>
<keyword evidence="2" id="KW-1185">Reference proteome</keyword>
<comment type="caution">
    <text evidence="1">The sequence shown here is derived from an EMBL/GenBank/DDBJ whole genome shotgun (WGS) entry which is preliminary data.</text>
</comment>
<sequence length="227" mass="25335">MGISVFESPSMQHIIQLSPLDLSSSNIAQPDLLDTSHSKTSDANPNQPHQESNRHLPIMGLTWDQSPPSETHAEEALRPKPQLEYWPLPNVDHYPGVARVSIGVLHRNFNKSIKFEGHPADIIYGSTEIMGIKKKNHWVFDIHDLRFREEASGAVWLLGAELFVDGVSVHTLEFPGIAVEPSPSRLSTPEIFNLELDEAPTPEDKKKPTGANNNSRRFSIDDYCTGI</sequence>
<name>A0ACA9T7G3_BIOOC</name>
<protein>
    <submittedName>
        <fullName evidence="1">Uncharacterized protein</fullName>
    </submittedName>
</protein>